<evidence type="ECO:0000256" key="3">
    <source>
        <dbReference type="ARBA" id="ARBA00022989"/>
    </source>
</evidence>
<name>A0A0S4L8A1_9BACT</name>
<feature type="transmembrane region" description="Helical" evidence="5">
    <location>
        <begin position="240"/>
        <end position="263"/>
    </location>
</feature>
<dbReference type="EMBL" id="CZQA01000001">
    <property type="protein sequence ID" value="CUS32856.1"/>
    <property type="molecule type" value="Genomic_DNA"/>
</dbReference>
<evidence type="ECO:0000256" key="2">
    <source>
        <dbReference type="ARBA" id="ARBA00022692"/>
    </source>
</evidence>
<dbReference type="PANTHER" id="PTHR43701:SF2">
    <property type="entry name" value="MEMBRANE TRANSPORTER PROTEIN YJNA-RELATED"/>
    <property type="match status" value="1"/>
</dbReference>
<keyword evidence="2 5" id="KW-0812">Transmembrane</keyword>
<comment type="similarity">
    <text evidence="5">Belongs to the 4-toluene sulfonate uptake permease (TSUP) (TC 2.A.102) family.</text>
</comment>
<keyword evidence="5" id="KW-1003">Cell membrane</keyword>
<dbReference type="Pfam" id="PF01925">
    <property type="entry name" value="TauE"/>
    <property type="match status" value="1"/>
</dbReference>
<feature type="transmembrane region" description="Helical" evidence="5">
    <location>
        <begin position="181"/>
        <end position="201"/>
    </location>
</feature>
<dbReference type="GO" id="GO:0005886">
    <property type="term" value="C:plasma membrane"/>
    <property type="evidence" value="ECO:0007669"/>
    <property type="project" value="UniProtKB-SubCell"/>
</dbReference>
<reference evidence="6 7" key="1">
    <citation type="submission" date="2015-10" db="EMBL/GenBank/DDBJ databases">
        <authorList>
            <person name="Gilbert D.G."/>
        </authorList>
    </citation>
    <scope>NUCLEOTIDE SEQUENCE [LARGE SCALE GENOMIC DNA]</scope>
    <source>
        <strain evidence="6">COMA1</strain>
    </source>
</reference>
<evidence type="ECO:0000313" key="6">
    <source>
        <dbReference type="EMBL" id="CUS32856.1"/>
    </source>
</evidence>
<dbReference type="Proteomes" id="UP000199032">
    <property type="component" value="Unassembled WGS sequence"/>
</dbReference>
<evidence type="ECO:0000313" key="7">
    <source>
        <dbReference type="Proteomes" id="UP000199032"/>
    </source>
</evidence>
<accession>A0A0S4L8A1</accession>
<dbReference type="InterPro" id="IPR002781">
    <property type="entry name" value="TM_pro_TauE-like"/>
</dbReference>
<feature type="transmembrane region" description="Helical" evidence="5">
    <location>
        <begin position="100"/>
        <end position="117"/>
    </location>
</feature>
<dbReference type="PANTHER" id="PTHR43701">
    <property type="entry name" value="MEMBRANE TRANSPORTER PROTEIN MJ0441-RELATED"/>
    <property type="match status" value="1"/>
</dbReference>
<gene>
    <name evidence="6" type="ORF">COMA1_10846</name>
</gene>
<dbReference type="InterPro" id="IPR051598">
    <property type="entry name" value="TSUP/Inactive_protease-like"/>
</dbReference>
<comment type="subcellular location">
    <subcellularLocation>
        <location evidence="5">Cell membrane</location>
        <topology evidence="5">Multi-pass membrane protein</topology>
    </subcellularLocation>
    <subcellularLocation>
        <location evidence="1">Membrane</location>
        <topology evidence="1">Multi-pass membrane protein</topology>
    </subcellularLocation>
</comment>
<dbReference type="AlphaFoldDB" id="A0A0S4L8A1"/>
<evidence type="ECO:0000256" key="4">
    <source>
        <dbReference type="ARBA" id="ARBA00023136"/>
    </source>
</evidence>
<proteinExistence type="inferred from homology"/>
<keyword evidence="3 5" id="KW-1133">Transmembrane helix</keyword>
<evidence type="ECO:0000256" key="5">
    <source>
        <dbReference type="RuleBase" id="RU363041"/>
    </source>
</evidence>
<organism evidence="6 7">
    <name type="scientific">Candidatus Nitrospira nitrosa</name>
    <dbReference type="NCBI Taxonomy" id="1742972"/>
    <lineage>
        <taxon>Bacteria</taxon>
        <taxon>Pseudomonadati</taxon>
        <taxon>Nitrospirota</taxon>
        <taxon>Nitrospiria</taxon>
        <taxon>Nitrospirales</taxon>
        <taxon>Nitrospiraceae</taxon>
        <taxon>Nitrospira</taxon>
    </lineage>
</organism>
<keyword evidence="4 5" id="KW-0472">Membrane</keyword>
<feature type="transmembrane region" description="Helical" evidence="5">
    <location>
        <begin position="207"/>
        <end position="228"/>
    </location>
</feature>
<feature type="transmembrane region" description="Helical" evidence="5">
    <location>
        <begin position="74"/>
        <end position="93"/>
    </location>
</feature>
<keyword evidence="7" id="KW-1185">Reference proteome</keyword>
<feature type="transmembrane region" description="Helical" evidence="5">
    <location>
        <begin position="45"/>
        <end position="62"/>
    </location>
</feature>
<dbReference type="RefSeq" id="WP_090744105.1">
    <property type="nucleotide sequence ID" value="NZ_CZQA01000001.1"/>
</dbReference>
<feature type="transmembrane region" description="Helical" evidence="5">
    <location>
        <begin position="143"/>
        <end position="169"/>
    </location>
</feature>
<evidence type="ECO:0000256" key="1">
    <source>
        <dbReference type="ARBA" id="ARBA00004141"/>
    </source>
</evidence>
<dbReference type="OrthoDB" id="260143at2"/>
<protein>
    <recommendedName>
        <fullName evidence="5">Probable membrane transporter protein</fullName>
    </recommendedName>
</protein>
<dbReference type="STRING" id="1742972.COMA1_10846"/>
<feature type="transmembrane region" description="Helical" evidence="5">
    <location>
        <begin position="6"/>
        <end position="38"/>
    </location>
</feature>
<sequence length="264" mass="27105">MSWESFLAVFFGGMVGVTLGATGAGGSLLAIPLLVYGLGLPVQEATATSLLVVAASAGLGAYGHLRAGNVRLKAAALFSASGWIGAWLGALAHRLVREELILLLFGVLMLAVAWRMWQGHTVSAMDEGPRCADEMPRRCVIRALVVGLLAGVVTGLFGVGGGFVIVPALSMILGFPMQTAVGTSLLIIAIVSLGGLLGHVQQGRLDWLVTGLLLLGSGLGMLVGTEVARRIPPARLAKQFAVVAAAVAAGLILHNGITLSWGAR</sequence>